<name>A0A5C4JJK4_9ACTN</name>
<feature type="compositionally biased region" description="Basic residues" evidence="1">
    <location>
        <begin position="366"/>
        <end position="381"/>
    </location>
</feature>
<protein>
    <submittedName>
        <fullName evidence="2">Uncharacterized protein</fullName>
    </submittedName>
</protein>
<evidence type="ECO:0000256" key="1">
    <source>
        <dbReference type="SAM" id="MobiDB-lite"/>
    </source>
</evidence>
<gene>
    <name evidence="2" type="ORF">ETD83_02295</name>
</gene>
<dbReference type="OrthoDB" id="4553959at2"/>
<feature type="compositionally biased region" description="Basic and acidic residues" evidence="1">
    <location>
        <begin position="388"/>
        <end position="403"/>
    </location>
</feature>
<evidence type="ECO:0000313" key="3">
    <source>
        <dbReference type="Proteomes" id="UP000309174"/>
    </source>
</evidence>
<feature type="region of interest" description="Disordered" evidence="1">
    <location>
        <begin position="434"/>
        <end position="453"/>
    </location>
</feature>
<reference evidence="2 3" key="1">
    <citation type="submission" date="2019-05" db="EMBL/GenBank/DDBJ databases">
        <title>Draft genome sequence of Actinomadura sp. 14C53.</title>
        <authorList>
            <person name="Saricaoglu S."/>
            <person name="Isik K."/>
        </authorList>
    </citation>
    <scope>NUCLEOTIDE SEQUENCE [LARGE SCALE GENOMIC DNA]</scope>
    <source>
        <strain evidence="2 3">14C53</strain>
    </source>
</reference>
<proteinExistence type="predicted"/>
<dbReference type="EMBL" id="VCKW01000006">
    <property type="protein sequence ID" value="TMR06992.1"/>
    <property type="molecule type" value="Genomic_DNA"/>
</dbReference>
<sequence>MSAASMDSEPAASVELTTAGGKLPMSKAAYVATIRLALPTAYPLTEQEGRVDPSVLGGHELVGLRVAFEVVEKRRPVIIAVYLRTSFEDDRVMVLDLETASPRQSAEAPEVTVSFDGLSTAAAGTQFESERGVHGGHMVLAVLAVPADLPDLRGSLRADATVRQNRWSIAHVSAGEPQPFVASLPPGRSGPRPNVSHDVGMAVPSRPWAAGPGARSQTKSGVRLCLAADIERFSRLRLTEAIRAQRRFVDLLARARHNAGVDVPDNQVQASGDGQFVVLPPDIDETVVIPRLVTELRKALVESNIDLSEHARLRIRVSLHRGHVSNGANGWVGDSTIAVHRLLDSTPLPDTRRAPGLGLRADRSRRSLQGRHPALRGRTGRRVVSAHGGDDPREGLHRTRLDSRTPAGQRSASGAVARVRRARGRSDRRVIRRQRAEGTRRHKSRARLPGNRSSAQAICWSSLRWSTNVRHSTTRPPSGQAPLADR</sequence>
<feature type="region of interest" description="Disordered" evidence="1">
    <location>
        <begin position="346"/>
        <end position="428"/>
    </location>
</feature>
<keyword evidence="3" id="KW-1185">Reference proteome</keyword>
<evidence type="ECO:0000313" key="2">
    <source>
        <dbReference type="EMBL" id="TMR06992.1"/>
    </source>
</evidence>
<dbReference type="RefSeq" id="WP_138643363.1">
    <property type="nucleotide sequence ID" value="NZ_VCKW01000006.1"/>
</dbReference>
<dbReference type="AlphaFoldDB" id="A0A5C4JJK4"/>
<dbReference type="Proteomes" id="UP000309174">
    <property type="component" value="Unassembled WGS sequence"/>
</dbReference>
<organism evidence="2 3">
    <name type="scientific">Actinomadura soli</name>
    <dbReference type="NCBI Taxonomy" id="2508997"/>
    <lineage>
        <taxon>Bacteria</taxon>
        <taxon>Bacillati</taxon>
        <taxon>Actinomycetota</taxon>
        <taxon>Actinomycetes</taxon>
        <taxon>Streptosporangiales</taxon>
        <taxon>Thermomonosporaceae</taxon>
        <taxon>Actinomadura</taxon>
    </lineage>
</organism>
<accession>A0A5C4JJK4</accession>
<comment type="caution">
    <text evidence="2">The sequence shown here is derived from an EMBL/GenBank/DDBJ whole genome shotgun (WGS) entry which is preliminary data.</text>
</comment>